<gene>
    <name evidence="9" type="ORF">D3M95_08265</name>
</gene>
<feature type="region of interest" description="Disordered" evidence="6">
    <location>
        <begin position="19"/>
        <end position="59"/>
    </location>
</feature>
<feature type="chain" id="PRO_5039256262" description="beta-N-acetylhexosaminidase" evidence="7">
    <location>
        <begin position="18"/>
        <end position="391"/>
    </location>
</feature>
<dbReference type="PANTHER" id="PTHR30480">
    <property type="entry name" value="BETA-HEXOSAMINIDASE-RELATED"/>
    <property type="match status" value="1"/>
</dbReference>
<feature type="compositionally biased region" description="Low complexity" evidence="6">
    <location>
        <begin position="20"/>
        <end position="35"/>
    </location>
</feature>
<keyword evidence="7" id="KW-0732">Signal</keyword>
<keyword evidence="5" id="KW-0326">Glycosidase</keyword>
<evidence type="ECO:0000256" key="3">
    <source>
        <dbReference type="ARBA" id="ARBA00012663"/>
    </source>
</evidence>
<feature type="signal peptide" evidence="7">
    <location>
        <begin position="1"/>
        <end position="17"/>
    </location>
</feature>
<dbReference type="Proteomes" id="UP000285278">
    <property type="component" value="Unassembled WGS sequence"/>
</dbReference>
<proteinExistence type="inferred from homology"/>
<dbReference type="PROSITE" id="PS51257">
    <property type="entry name" value="PROKAR_LIPOPROTEIN"/>
    <property type="match status" value="1"/>
</dbReference>
<name>A0A418Q5V9_9CORY</name>
<dbReference type="OrthoDB" id="9805821at2"/>
<dbReference type="InterPro" id="IPR050226">
    <property type="entry name" value="NagZ_Beta-hexosaminidase"/>
</dbReference>
<organism evidence="9 10">
    <name type="scientific">Corynebacterium falsenii</name>
    <dbReference type="NCBI Taxonomy" id="108486"/>
    <lineage>
        <taxon>Bacteria</taxon>
        <taxon>Bacillati</taxon>
        <taxon>Actinomycetota</taxon>
        <taxon>Actinomycetes</taxon>
        <taxon>Mycobacteriales</taxon>
        <taxon>Corynebacteriaceae</taxon>
        <taxon>Corynebacterium</taxon>
    </lineage>
</organism>
<dbReference type="GO" id="GO:0005975">
    <property type="term" value="P:carbohydrate metabolic process"/>
    <property type="evidence" value="ECO:0007669"/>
    <property type="project" value="InterPro"/>
</dbReference>
<feature type="domain" description="Glycoside hydrolase family 3 N-terminal" evidence="8">
    <location>
        <begin position="119"/>
        <end position="388"/>
    </location>
</feature>
<protein>
    <recommendedName>
        <fullName evidence="3">beta-N-acetylhexosaminidase</fullName>
        <ecNumber evidence="3">3.2.1.52</ecNumber>
    </recommendedName>
</protein>
<dbReference type="PANTHER" id="PTHR30480:SF13">
    <property type="entry name" value="BETA-HEXOSAMINIDASE"/>
    <property type="match status" value="1"/>
</dbReference>
<evidence type="ECO:0000256" key="2">
    <source>
        <dbReference type="ARBA" id="ARBA00005336"/>
    </source>
</evidence>
<dbReference type="STRING" id="1451189.CFAL_01040"/>
<evidence type="ECO:0000313" key="9">
    <source>
        <dbReference type="EMBL" id="RIX34092.1"/>
    </source>
</evidence>
<keyword evidence="10" id="KW-1185">Reference proteome</keyword>
<dbReference type="GO" id="GO:0009254">
    <property type="term" value="P:peptidoglycan turnover"/>
    <property type="evidence" value="ECO:0007669"/>
    <property type="project" value="TreeGrafter"/>
</dbReference>
<dbReference type="EMBL" id="QXJK01000009">
    <property type="protein sequence ID" value="RIX34092.1"/>
    <property type="molecule type" value="Genomic_DNA"/>
</dbReference>
<dbReference type="RefSeq" id="WP_119665002.1">
    <property type="nucleotide sequence ID" value="NZ_DYWY01000086.1"/>
</dbReference>
<comment type="caution">
    <text evidence="9">The sequence shown here is derived from an EMBL/GenBank/DDBJ whole genome shotgun (WGS) entry which is preliminary data.</text>
</comment>
<dbReference type="InterPro" id="IPR017853">
    <property type="entry name" value="GH"/>
</dbReference>
<keyword evidence="4 9" id="KW-0378">Hydrolase</keyword>
<sequence length="391" mass="40118">MRRYLVALSAICCLAVAGCSSSSTPPDSTTSPSASVESTGSAASGEATGDAGAPGTASCDQIKDLPTEKLAARLLGVGVTDYASAEQAVDLGVRHLFIGSQTDKSILNGQGDPKRSLAELQRRAGEPLTVSVDEEGGLVQRLTSLIGELPSAQQMAQTMTPDQVRDMMRVHGEKMRALGITVDFAPDVDLAGGQEISDNAIGSRAFSADPQTVANYGRAYAEGLLQAGITPVLKHFPGHGHAQGDSHKGEVKTPPLDQMEQADMIPFAQLVSIPGVDVMVGHVEVPGLGAPGTPSSINPAAYELLRKGGYAGAPGFNGVVYTDDLTGMKAVTDKYPGGLAAVAALSAGADISLAAAGAVDIPTVVKEISAAIDDGRIDRARAVESAQRSCR</sequence>
<evidence type="ECO:0000256" key="1">
    <source>
        <dbReference type="ARBA" id="ARBA00001231"/>
    </source>
</evidence>
<comment type="similarity">
    <text evidence="2">Belongs to the glycosyl hydrolase 3 family.</text>
</comment>
<reference evidence="9 10" key="1">
    <citation type="submission" date="2018-09" db="EMBL/GenBank/DDBJ databases">
        <title>Optimization and identification of Corynebacterium falsenii FN1-14 from fish paste.</title>
        <authorList>
            <person name="Daroonpunt R."/>
            <person name="Tanasupawat S."/>
        </authorList>
    </citation>
    <scope>NUCLEOTIDE SEQUENCE [LARGE SCALE GENOMIC DNA]</scope>
    <source>
        <strain evidence="9 10">FN1-14</strain>
    </source>
</reference>
<evidence type="ECO:0000259" key="8">
    <source>
        <dbReference type="Pfam" id="PF00933"/>
    </source>
</evidence>
<dbReference type="InterPro" id="IPR001764">
    <property type="entry name" value="Glyco_hydro_3_N"/>
</dbReference>
<accession>A0A418Q5V9</accession>
<comment type="catalytic activity">
    <reaction evidence="1">
        <text>Hydrolysis of terminal non-reducing N-acetyl-D-hexosamine residues in N-acetyl-beta-D-hexosaminides.</text>
        <dbReference type="EC" id="3.2.1.52"/>
    </reaction>
</comment>
<dbReference type="SUPFAM" id="SSF51445">
    <property type="entry name" value="(Trans)glycosidases"/>
    <property type="match status" value="1"/>
</dbReference>
<evidence type="ECO:0000256" key="5">
    <source>
        <dbReference type="ARBA" id="ARBA00023295"/>
    </source>
</evidence>
<dbReference type="Pfam" id="PF00933">
    <property type="entry name" value="Glyco_hydro_3"/>
    <property type="match status" value="1"/>
</dbReference>
<dbReference type="AlphaFoldDB" id="A0A418Q5V9"/>
<evidence type="ECO:0000313" key="10">
    <source>
        <dbReference type="Proteomes" id="UP000285278"/>
    </source>
</evidence>
<dbReference type="EC" id="3.2.1.52" evidence="3"/>
<dbReference type="Gene3D" id="3.20.20.300">
    <property type="entry name" value="Glycoside hydrolase, family 3, N-terminal domain"/>
    <property type="match status" value="1"/>
</dbReference>
<evidence type="ECO:0000256" key="6">
    <source>
        <dbReference type="SAM" id="MobiDB-lite"/>
    </source>
</evidence>
<dbReference type="GO" id="GO:0004563">
    <property type="term" value="F:beta-N-acetylhexosaminidase activity"/>
    <property type="evidence" value="ECO:0007669"/>
    <property type="project" value="UniProtKB-EC"/>
</dbReference>
<dbReference type="InterPro" id="IPR036962">
    <property type="entry name" value="Glyco_hydro_3_N_sf"/>
</dbReference>
<evidence type="ECO:0000256" key="7">
    <source>
        <dbReference type="SAM" id="SignalP"/>
    </source>
</evidence>
<evidence type="ECO:0000256" key="4">
    <source>
        <dbReference type="ARBA" id="ARBA00022801"/>
    </source>
</evidence>